<dbReference type="InterPro" id="IPR013429">
    <property type="entry name" value="Regulatory_FmdB_Zinc_ribbon"/>
</dbReference>
<dbReference type="NCBIfam" id="TIGR02605">
    <property type="entry name" value="CxxC_CxxC_SSSS"/>
    <property type="match status" value="1"/>
</dbReference>
<reference evidence="5" key="3">
    <citation type="submission" date="2017-10" db="EMBL/GenBank/DDBJ databases">
        <authorList>
            <person name="Banno H."/>
            <person name="Chua N.-H."/>
        </authorList>
    </citation>
    <scope>NUCLEOTIDE SEQUENCE [LARGE SCALE GENOMIC DNA]</scope>
    <source>
        <strain evidence="5">Kuenenia_mbr1_ru-nijmegen</strain>
    </source>
</reference>
<evidence type="ECO:0000313" key="4">
    <source>
        <dbReference type="EMBL" id="QII09647.1"/>
    </source>
</evidence>
<dbReference type="EMBL" id="CT573072">
    <property type="protein sequence ID" value="CAJ72963.1"/>
    <property type="molecule type" value="Genomic_DNA"/>
</dbReference>
<keyword evidence="6" id="KW-1185">Reference proteome</keyword>
<proteinExistence type="predicted"/>
<dbReference type="AlphaFoldDB" id="Q1PY58"/>
<evidence type="ECO:0000313" key="3">
    <source>
        <dbReference type="EMBL" id="CAJ72963.1"/>
    </source>
</evidence>
<dbReference type="PANTHER" id="PTHR34404:SF2">
    <property type="entry name" value="CONSERVED SERINE RICH PROTEIN"/>
    <property type="match status" value="1"/>
</dbReference>
<evidence type="ECO:0000256" key="1">
    <source>
        <dbReference type="SAM" id="MobiDB-lite"/>
    </source>
</evidence>
<dbReference type="Pfam" id="PF09723">
    <property type="entry name" value="Zn_ribbon_8"/>
    <property type="match status" value="1"/>
</dbReference>
<reference evidence="3" key="2">
    <citation type="submission" date="2006-01" db="EMBL/GenBank/DDBJ databases">
        <authorList>
            <person name="Genoscope"/>
        </authorList>
    </citation>
    <scope>NUCLEOTIDE SEQUENCE</scope>
</reference>
<dbReference type="EMBL" id="LT934425">
    <property type="protein sequence ID" value="SOH04435.1"/>
    <property type="molecule type" value="Genomic_DNA"/>
</dbReference>
<dbReference type="KEGG" id="kst:KSMBR1_1937"/>
<name>Q1PY58_KUEST</name>
<dbReference type="Proteomes" id="UP000221734">
    <property type="component" value="Chromosome Kuenenia_stuttgartiensis_MBR1"/>
</dbReference>
<sequence>MPTYEYRCNECSHKFEMFQSIKSDPVKECPSCGRFSVERIIGTGGAIIFKGSGFYQTDYRSEEYKSSAKKESEIAKPETKDKKQEKKTEKTHAEN</sequence>
<gene>
    <name evidence="4" type="ORF">KsCSTR_02680</name>
    <name evidence="5" type="ORF">KSMBR1_1937</name>
    <name evidence="3" type="ORF">kustd2218</name>
</gene>
<reference evidence="6" key="4">
    <citation type="submission" date="2017-10" db="EMBL/GenBank/DDBJ databases">
        <authorList>
            <person name="Frank J."/>
        </authorList>
    </citation>
    <scope>NUCLEOTIDE SEQUENCE [LARGE SCALE GENOMIC DNA]</scope>
</reference>
<dbReference type="EMBL" id="CP049055">
    <property type="protein sequence ID" value="QII09647.1"/>
    <property type="molecule type" value="Genomic_DNA"/>
</dbReference>
<evidence type="ECO:0000313" key="5">
    <source>
        <dbReference type="EMBL" id="SOH04435.1"/>
    </source>
</evidence>
<feature type="domain" description="Putative regulatory protein FmdB zinc ribbon" evidence="2">
    <location>
        <begin position="1"/>
        <end position="42"/>
    </location>
</feature>
<organism evidence="3">
    <name type="scientific">Kuenenia stuttgartiensis</name>
    <dbReference type="NCBI Taxonomy" id="174633"/>
    <lineage>
        <taxon>Bacteria</taxon>
        <taxon>Pseudomonadati</taxon>
        <taxon>Planctomycetota</taxon>
        <taxon>Candidatus Brocadiia</taxon>
        <taxon>Candidatus Brocadiales</taxon>
        <taxon>Candidatus Brocadiaceae</taxon>
        <taxon>Candidatus Kuenenia</taxon>
    </lineage>
</organism>
<dbReference type="SMART" id="SM00834">
    <property type="entry name" value="CxxC_CXXC_SSSS"/>
    <property type="match status" value="1"/>
</dbReference>
<evidence type="ECO:0000313" key="7">
    <source>
        <dbReference type="Proteomes" id="UP000501926"/>
    </source>
</evidence>
<reference evidence="4 7" key="5">
    <citation type="submission" date="2020-02" db="EMBL/GenBank/DDBJ databases">
        <title>Newly sequenced genome of strain CSTR1 showed variability in Candidatus Kuenenia stuttgartiensis genomes.</title>
        <authorList>
            <person name="Ding C."/>
            <person name="Adrian L."/>
        </authorList>
    </citation>
    <scope>NUCLEOTIDE SEQUENCE [LARGE SCALE GENOMIC DNA]</scope>
    <source>
        <strain evidence="4 7">CSTR1</strain>
    </source>
</reference>
<dbReference type="OrthoDB" id="9813321at2"/>
<protein>
    <recommendedName>
        <fullName evidence="2">Putative regulatory protein FmdB zinc ribbon domain-containing protein</fullName>
    </recommendedName>
</protein>
<evidence type="ECO:0000259" key="2">
    <source>
        <dbReference type="SMART" id="SM00834"/>
    </source>
</evidence>
<dbReference type="PANTHER" id="PTHR34404">
    <property type="entry name" value="REGULATORY PROTEIN, FMDB FAMILY"/>
    <property type="match status" value="1"/>
</dbReference>
<accession>Q1PY58</accession>
<evidence type="ECO:0000313" key="6">
    <source>
        <dbReference type="Proteomes" id="UP000221734"/>
    </source>
</evidence>
<dbReference type="Proteomes" id="UP000501926">
    <property type="component" value="Chromosome"/>
</dbReference>
<dbReference type="RefSeq" id="WP_099325152.1">
    <property type="nucleotide sequence ID" value="NZ_CP049055.1"/>
</dbReference>
<reference evidence="3" key="1">
    <citation type="journal article" date="2006" name="Nature">
        <title>Deciphering the evolution and metabolism of an anammox bacterium from a community genome.</title>
        <authorList>
            <person name="Strous M."/>
            <person name="Pelletier E."/>
            <person name="Mangenot S."/>
            <person name="Rattei T."/>
            <person name="Lehner A."/>
            <person name="Taylor M.W."/>
            <person name="Horn M."/>
            <person name="Daims H."/>
            <person name="Bartol-Mavel D."/>
            <person name="Wincker P."/>
            <person name="Barbe V."/>
            <person name="Fonknechten N."/>
            <person name="Vallenet D."/>
            <person name="Segurens B."/>
            <person name="Schenowitz-Truong C."/>
            <person name="Medigue C."/>
            <person name="Collingro A."/>
            <person name="Snel B."/>
            <person name="Dutilh B.E."/>
            <person name="OpDenCamp H.J.M."/>
            <person name="vanDerDrift C."/>
            <person name="Cirpus I."/>
            <person name="vanDePas-Schoonen K.T."/>
            <person name="Harhangi H.R."/>
            <person name="vanNiftrik L."/>
            <person name="Schmid M."/>
            <person name="Keltjens J."/>
            <person name="vanDeVossenberg J."/>
            <person name="Kartal B."/>
            <person name="Meier H."/>
            <person name="Frishman D."/>
            <person name="Huynen M.A."/>
            <person name="Mewes H."/>
            <person name="Weissenbach J."/>
            <person name="Jetten M.S.M."/>
            <person name="Wagner M."/>
            <person name="LePaslier D."/>
        </authorList>
    </citation>
    <scope>NUCLEOTIDE SEQUENCE</scope>
</reference>
<feature type="region of interest" description="Disordered" evidence="1">
    <location>
        <begin position="64"/>
        <end position="95"/>
    </location>
</feature>